<keyword evidence="1" id="KW-0732">Signal</keyword>
<dbReference type="AlphaFoldDB" id="A0A7Y2EC75"/>
<dbReference type="InterPro" id="IPR011659">
    <property type="entry name" value="WD40"/>
</dbReference>
<dbReference type="EMBL" id="JABDJR010000444">
    <property type="protein sequence ID" value="NNF07290.1"/>
    <property type="molecule type" value="Genomic_DNA"/>
</dbReference>
<organism evidence="2 3">
    <name type="scientific">Eiseniibacteriota bacterium</name>
    <dbReference type="NCBI Taxonomy" id="2212470"/>
    <lineage>
        <taxon>Bacteria</taxon>
        <taxon>Candidatus Eiseniibacteriota</taxon>
    </lineage>
</organism>
<reference evidence="2 3" key="1">
    <citation type="submission" date="2020-03" db="EMBL/GenBank/DDBJ databases">
        <title>Metabolic flexibility allows generalist bacteria to become dominant in a frequently disturbed ecosystem.</title>
        <authorList>
            <person name="Chen Y.-J."/>
            <person name="Leung P.M."/>
            <person name="Bay S.K."/>
            <person name="Hugenholtz P."/>
            <person name="Kessler A.J."/>
            <person name="Shelley G."/>
            <person name="Waite D.W."/>
            <person name="Cook P.L."/>
            <person name="Greening C."/>
        </authorList>
    </citation>
    <scope>NUCLEOTIDE SEQUENCE [LARGE SCALE GENOMIC DNA]</scope>
    <source>
        <strain evidence="2">SS_bin_28</strain>
    </source>
</reference>
<evidence type="ECO:0000256" key="1">
    <source>
        <dbReference type="SAM" id="SignalP"/>
    </source>
</evidence>
<comment type="caution">
    <text evidence="2">The sequence shown here is derived from an EMBL/GenBank/DDBJ whole genome shotgun (WGS) entry which is preliminary data.</text>
</comment>
<sequence>MRALWGYGVICLAIGLASCSSADNHTEKASIDLNGATAEAALFGEHVISTGLYERDLAISGDGETLVYTVGNLAQTTRSLVSMRFSGGQWSSPEILPFSGEYNDIEPFFAPDGASLYFASNRPLPERPEGTDYNLWLAPIASTGWGEPYPLPPHINTEGDEFYASTTAEGHLYFTATYERGMGTEDIFRSEFKDGDYQPPVALSTAINTKTYEFNAYVSPAEDVLIFSSFGRADGHGGGDLYLSVKDENGAWKPAVNMGPAVNSKKLDYCPFVDLKRGAFYFTSNRGELQSGKFTTLGDIRADATKALNGGGNIFQMRWDAVSYDELQAP</sequence>
<dbReference type="Gene3D" id="2.120.10.30">
    <property type="entry name" value="TolB, C-terminal domain"/>
    <property type="match status" value="1"/>
</dbReference>
<gene>
    <name evidence="2" type="ORF">HKN21_11065</name>
</gene>
<evidence type="ECO:0000313" key="2">
    <source>
        <dbReference type="EMBL" id="NNF07290.1"/>
    </source>
</evidence>
<name>A0A7Y2EC75_UNCEI</name>
<dbReference type="Proteomes" id="UP000547674">
    <property type="component" value="Unassembled WGS sequence"/>
</dbReference>
<feature type="signal peptide" evidence="1">
    <location>
        <begin position="1"/>
        <end position="22"/>
    </location>
</feature>
<evidence type="ECO:0000313" key="3">
    <source>
        <dbReference type="Proteomes" id="UP000547674"/>
    </source>
</evidence>
<dbReference type="SUPFAM" id="SSF82171">
    <property type="entry name" value="DPP6 N-terminal domain-like"/>
    <property type="match status" value="1"/>
</dbReference>
<protein>
    <submittedName>
        <fullName evidence="2">Exo-alpha-sialidase</fullName>
    </submittedName>
</protein>
<feature type="chain" id="PRO_5030528429" evidence="1">
    <location>
        <begin position="23"/>
        <end position="330"/>
    </location>
</feature>
<proteinExistence type="predicted"/>
<accession>A0A7Y2EC75</accession>
<dbReference type="InterPro" id="IPR011042">
    <property type="entry name" value="6-blade_b-propeller_TolB-like"/>
</dbReference>
<dbReference type="Pfam" id="PF07676">
    <property type="entry name" value="PD40"/>
    <property type="match status" value="1"/>
</dbReference>
<dbReference type="PROSITE" id="PS51257">
    <property type="entry name" value="PROKAR_LIPOPROTEIN"/>
    <property type="match status" value="1"/>
</dbReference>